<reference evidence="2 3" key="1">
    <citation type="submission" date="2012-05" db="EMBL/GenBank/DDBJ databases">
        <title>The Genome Sequence of Fusobacterium periodontium Oral Taxon 201 Strain D10.</title>
        <authorList>
            <consortium name="The Broad Institute Genome Sequencing Platform"/>
            <consortium name="The Broad Institute Genome Sequencing Center for Infectious Disease"/>
            <person name="Earl A."/>
            <person name="Ward D."/>
            <person name="Feldgarden M."/>
            <person name="Gevers D."/>
            <person name="Strauss J."/>
            <person name="Sibley C."/>
            <person name="White A."/>
            <person name="Ambrose C.E."/>
            <person name="Allen-Vercoe E."/>
            <person name="Walker B."/>
            <person name="Young S.K."/>
            <person name="Zeng Q."/>
            <person name="Gargeya S."/>
            <person name="Fitzgerald M."/>
            <person name="Haas B."/>
            <person name="Abouelleil A."/>
            <person name="Alvarado L."/>
            <person name="Arachchi H.M."/>
            <person name="Berlin A.M."/>
            <person name="Chapman S.B."/>
            <person name="Goldberg J."/>
            <person name="Griggs A."/>
            <person name="Gujja S."/>
            <person name="Hansen M."/>
            <person name="Howarth C."/>
            <person name="Imamovic A."/>
            <person name="Larimer J."/>
            <person name="McCowan C."/>
            <person name="Montmayeur A."/>
            <person name="Murphy C."/>
            <person name="Neiman D."/>
            <person name="Pearson M."/>
            <person name="Priest M."/>
            <person name="Roberts A."/>
            <person name="Saif S."/>
            <person name="Shea T."/>
            <person name="Sisk P."/>
            <person name="Sykes S."/>
            <person name="Wortman J."/>
            <person name="Nusbaum C."/>
            <person name="Birren B."/>
        </authorList>
    </citation>
    <scope>NUCLEOTIDE SEQUENCE [LARGE SCALE GENOMIC DNA]</scope>
    <source>
        <strain evidence="2 3">D10</strain>
    </source>
</reference>
<evidence type="ECO:0000313" key="2">
    <source>
        <dbReference type="EMBL" id="EKA92326.1"/>
    </source>
</evidence>
<feature type="non-terminal residue" evidence="2">
    <location>
        <position position="1"/>
    </location>
</feature>
<accession>K1GKZ8</accession>
<evidence type="ECO:0008006" key="4">
    <source>
        <dbReference type="Google" id="ProtNLM"/>
    </source>
</evidence>
<evidence type="ECO:0000256" key="1">
    <source>
        <dbReference type="SAM" id="MobiDB-lite"/>
    </source>
</evidence>
<dbReference type="AlphaFoldDB" id="K1GKZ8"/>
<dbReference type="HOGENOM" id="CLU_2180032_0_0_0"/>
<evidence type="ECO:0000313" key="3">
    <source>
        <dbReference type="Proteomes" id="UP000005809"/>
    </source>
</evidence>
<organism evidence="2 3">
    <name type="scientific">Fusobacterium periodonticum D10</name>
    <dbReference type="NCBI Taxonomy" id="620833"/>
    <lineage>
        <taxon>Bacteria</taxon>
        <taxon>Fusobacteriati</taxon>
        <taxon>Fusobacteriota</taxon>
        <taxon>Fusobacteriia</taxon>
        <taxon>Fusobacteriales</taxon>
        <taxon>Fusobacteriaceae</taxon>
        <taxon>Fusobacterium</taxon>
    </lineage>
</organism>
<dbReference type="Proteomes" id="UP000005809">
    <property type="component" value="Unassembled WGS sequence"/>
</dbReference>
<gene>
    <name evidence="2" type="ORF">FPOG_02590</name>
</gene>
<dbReference type="EMBL" id="ACIF01000393">
    <property type="protein sequence ID" value="EKA92326.1"/>
    <property type="molecule type" value="Genomic_DNA"/>
</dbReference>
<comment type="caution">
    <text evidence="2">The sequence shown here is derived from an EMBL/GenBank/DDBJ whole genome shotgun (WGS) entry which is preliminary data.</text>
</comment>
<dbReference type="RefSeq" id="WP_005969960.1">
    <property type="nucleotide sequence ID" value="NZ_JH815446.1"/>
</dbReference>
<proteinExistence type="predicted"/>
<sequence length="105" mass="11877">PDNFLSLVIIDNPTFNPVNTEILRVVKPGGEIRITGVISNSHFSKLFDKKRNEVKVPEGFELIEKGEIPENLRKQGYRNNGDPIGQKNGVGVPKKTDRIIRLRKK</sequence>
<protein>
    <recommendedName>
        <fullName evidence="4">SAM-dependent methyltransferase</fullName>
    </recommendedName>
</protein>
<feature type="region of interest" description="Disordered" evidence="1">
    <location>
        <begin position="73"/>
        <end position="96"/>
    </location>
</feature>
<name>K1GKZ8_9FUSO</name>